<dbReference type="GO" id="GO:0003677">
    <property type="term" value="F:DNA binding"/>
    <property type="evidence" value="ECO:0007669"/>
    <property type="project" value="InterPro"/>
</dbReference>
<evidence type="ECO:0000313" key="4">
    <source>
        <dbReference type="EMBL" id="OHX67920.1"/>
    </source>
</evidence>
<feature type="transmembrane region" description="Helical" evidence="3">
    <location>
        <begin position="473"/>
        <end position="493"/>
    </location>
</feature>
<dbReference type="RefSeq" id="WP_044219868.1">
    <property type="nucleotide sequence ID" value="NZ_JRYR02000001.1"/>
</dbReference>
<dbReference type="InterPro" id="IPR019734">
    <property type="entry name" value="TPR_rpt"/>
</dbReference>
<dbReference type="SMART" id="SM00028">
    <property type="entry name" value="TPR"/>
    <property type="match status" value="5"/>
</dbReference>
<dbReference type="Gene3D" id="1.25.40.10">
    <property type="entry name" value="Tetratricopeptide repeat domain"/>
    <property type="match status" value="3"/>
</dbReference>
<evidence type="ECO:0000313" key="5">
    <source>
        <dbReference type="Proteomes" id="UP000179797"/>
    </source>
</evidence>
<dbReference type="Proteomes" id="UP000179797">
    <property type="component" value="Unassembled WGS sequence"/>
</dbReference>
<dbReference type="AlphaFoldDB" id="A0A1S1Z3S1"/>
<dbReference type="Pfam" id="PF13181">
    <property type="entry name" value="TPR_8"/>
    <property type="match status" value="1"/>
</dbReference>
<keyword evidence="3" id="KW-0812">Transmembrane</keyword>
<feature type="coiled-coil region" evidence="2">
    <location>
        <begin position="499"/>
        <end position="533"/>
    </location>
</feature>
<dbReference type="SUPFAM" id="SSF46894">
    <property type="entry name" value="C-terminal effector domain of the bipartite response regulators"/>
    <property type="match status" value="1"/>
</dbReference>
<dbReference type="InterPro" id="IPR011990">
    <property type="entry name" value="TPR-like_helical_dom_sf"/>
</dbReference>
<protein>
    <submittedName>
        <fullName evidence="4">Uncharacterized protein</fullName>
    </submittedName>
</protein>
<keyword evidence="5" id="KW-1185">Reference proteome</keyword>
<dbReference type="Gene3D" id="1.10.10.10">
    <property type="entry name" value="Winged helix-like DNA-binding domain superfamily/Winged helix DNA-binding domain"/>
    <property type="match status" value="1"/>
</dbReference>
<keyword evidence="3" id="KW-1133">Transmembrane helix</keyword>
<name>A0A1S1Z3S1_FLAPC</name>
<keyword evidence="1" id="KW-0802">TPR repeat</keyword>
<comment type="caution">
    <text evidence="4">The sequence shown here is derived from an EMBL/GenBank/DDBJ whole genome shotgun (WGS) entry which is preliminary data.</text>
</comment>
<dbReference type="InterPro" id="IPR016032">
    <property type="entry name" value="Sig_transdc_resp-reg_C-effctor"/>
</dbReference>
<dbReference type="GO" id="GO:0006355">
    <property type="term" value="P:regulation of DNA-templated transcription"/>
    <property type="evidence" value="ECO:0007669"/>
    <property type="project" value="InterPro"/>
</dbReference>
<evidence type="ECO:0000256" key="1">
    <source>
        <dbReference type="PROSITE-ProRule" id="PRU00339"/>
    </source>
</evidence>
<evidence type="ECO:0000256" key="2">
    <source>
        <dbReference type="SAM" id="Coils"/>
    </source>
</evidence>
<dbReference type="Pfam" id="PF13424">
    <property type="entry name" value="TPR_12"/>
    <property type="match status" value="1"/>
</dbReference>
<feature type="repeat" description="TPR" evidence="1">
    <location>
        <begin position="73"/>
        <end position="106"/>
    </location>
</feature>
<keyword evidence="3" id="KW-0472">Membrane</keyword>
<organism evidence="4 5">
    <name type="scientific">Flammeovirga pacifica</name>
    <dbReference type="NCBI Taxonomy" id="915059"/>
    <lineage>
        <taxon>Bacteria</taxon>
        <taxon>Pseudomonadati</taxon>
        <taxon>Bacteroidota</taxon>
        <taxon>Cytophagia</taxon>
        <taxon>Cytophagales</taxon>
        <taxon>Flammeovirgaceae</taxon>
        <taxon>Flammeovirga</taxon>
    </lineage>
</organism>
<evidence type="ECO:0000256" key="3">
    <source>
        <dbReference type="SAM" id="Phobius"/>
    </source>
</evidence>
<dbReference type="SUPFAM" id="SSF48452">
    <property type="entry name" value="TPR-like"/>
    <property type="match status" value="2"/>
</dbReference>
<feature type="repeat" description="TPR" evidence="1">
    <location>
        <begin position="316"/>
        <end position="349"/>
    </location>
</feature>
<dbReference type="OrthoDB" id="1523128at2"/>
<dbReference type="PROSITE" id="PS50005">
    <property type="entry name" value="TPR"/>
    <property type="match status" value="2"/>
</dbReference>
<dbReference type="InterPro" id="IPR036388">
    <property type="entry name" value="WH-like_DNA-bd_sf"/>
</dbReference>
<dbReference type="PANTHER" id="PTHR10098">
    <property type="entry name" value="RAPSYN-RELATED"/>
    <property type="match status" value="1"/>
</dbReference>
<dbReference type="STRING" id="915059.NH26_17025"/>
<dbReference type="EMBL" id="JRYR02000001">
    <property type="protein sequence ID" value="OHX67920.1"/>
    <property type="molecule type" value="Genomic_DNA"/>
</dbReference>
<accession>A0A1S1Z3S1</accession>
<reference evidence="4 5" key="1">
    <citation type="journal article" date="2012" name="Int. J. Syst. Evol. Microbiol.">
        <title>Flammeovirga pacifica sp. nov., isolated from deep-sea sediment.</title>
        <authorList>
            <person name="Xu H."/>
            <person name="Fu Y."/>
            <person name="Yang N."/>
            <person name="Ding Z."/>
            <person name="Lai Q."/>
            <person name="Zeng R."/>
        </authorList>
    </citation>
    <scope>NUCLEOTIDE SEQUENCE [LARGE SCALE GENOMIC DNA]</scope>
    <source>
        <strain evidence="5">DSM 24597 / LMG 26175 / WPAGA1</strain>
    </source>
</reference>
<proteinExistence type="predicted"/>
<gene>
    <name evidence="4" type="ORF">NH26_17025</name>
</gene>
<sequence>MHSTSKLFLITALLFITHFPLVVMSADKADSLLINKLWELNTLLGNNKTEQVSLGLNNVRSHIGTQSTASEKVLFYATEGELYSQKSDHKNAIKSFEELLNISHESLTSEIALIQAKAINDLGIDYMNNGEVEKAKQAHFLSLKIYKKYNNAQGGSFNYGNLSIIYKELKQIDSAMYYLSEATKMAILAKDTLGIAYHSLSHGILLIDNHKPIKGLKELNQARQIFEDFDQNSMVYYTNRIIASSYKSIRDYSKAKRLLMESLQYYEKIKDVKRLGQTNLSIGEIYFALGELDSGYTYIKEGIVHLKTAGYVKGIINGYHLSGLYYKQKGNLEEAVNYYNRSLSLSKGKYKGMNANSTLALANIFYQQKEYQKAKKYAEKAYEISNGSLSEGIEMSYYKIMYDLNKTFGSYKEALHYLELLDRKKSESFIQERANEVARIEYNTKLTYEKERFELKQEQDRALFQSQLENERLVKYVFILIALLFFGILLVVYRSFKIRKRTNKELLKKNNEINQLRESEKELAEETLSLKERELTTITMLSHERNTLLDQLNNQIGDLSGKVNDEVIPDIKDIKKTIKMNLSDDSWSEFTYQFERVHPRFFELLKTRFPQLTQRDQKICAYLRVGMERKEIAIVSNMSPEAVKKTLYRIKKKMDLTGEDNLREFVMGL</sequence>
<keyword evidence="2" id="KW-0175">Coiled coil</keyword>